<dbReference type="Pfam" id="PF04101">
    <property type="entry name" value="Glyco_tran_28_C"/>
    <property type="match status" value="1"/>
</dbReference>
<evidence type="ECO:0000313" key="3">
    <source>
        <dbReference type="Proteomes" id="UP000526625"/>
    </source>
</evidence>
<dbReference type="EMBL" id="JACHBF010000015">
    <property type="protein sequence ID" value="MBB6494235.1"/>
    <property type="molecule type" value="Genomic_DNA"/>
</dbReference>
<dbReference type="InterPro" id="IPR007235">
    <property type="entry name" value="Glyco_trans_28_C"/>
</dbReference>
<sequence length="392" mass="42045">MAERRSMAEIRVTVSHSQPLRVFFYVQHLLGIGHLARASRIASALAKDGCQVTVVTGGVPVNGFPGADVTSVTLPAVVASSAGFSGLADQSGKPVGEEFLSRRRDLLLEAFRQAAPDVVVIEAFPFGRRQMRFELLPLLDAISKADPKPRLYTSVRDILQQQKKPGRDEETVGLLRDHFDGVLVHGDPHFVQLEETFPLTEAIADKIIYTGLVAPALPPEPVETFDIVVSAGGGAVGRDLIRASLEAASRVARDRRWLLIAGPNLPEQDYADLAMDAPGNVELVRFRKDFPSLLRGAELSISQAGYNTVGDLLVAGCRAILVPFTAGGETEQSVRAERLERLGLALALPEAGLTTDMLVDAVKAALSRPKPGNPDIDLGGAARTSAILRDGR</sequence>
<keyword evidence="3" id="KW-1185">Reference proteome</keyword>
<protein>
    <submittedName>
        <fullName evidence="2">Glycosyltransferase</fullName>
    </submittedName>
</protein>
<evidence type="ECO:0000313" key="2">
    <source>
        <dbReference type="EMBL" id="MBB6494235.1"/>
    </source>
</evidence>
<proteinExistence type="predicted"/>
<dbReference type="SUPFAM" id="SSF53756">
    <property type="entry name" value="UDP-Glycosyltransferase/glycogen phosphorylase"/>
    <property type="match status" value="1"/>
</dbReference>
<evidence type="ECO:0000259" key="1">
    <source>
        <dbReference type="Pfam" id="PF04101"/>
    </source>
</evidence>
<comment type="caution">
    <text evidence="2">The sequence shown here is derived from an EMBL/GenBank/DDBJ whole genome shotgun (WGS) entry which is preliminary data.</text>
</comment>
<dbReference type="PANTHER" id="PTHR21015">
    <property type="entry name" value="UDP-N-ACETYLGLUCOSAMINE--N-ACETYLMURAMYL-(PENTAPEPTIDE) PYROPHOSPHORYL-UNDECAPRENOL N-ACETYLGLUCOSAMINE TRANSFERASE 1"/>
    <property type="match status" value="1"/>
</dbReference>
<dbReference type="PANTHER" id="PTHR21015:SF28">
    <property type="entry name" value="SLL1722 PROTEIN"/>
    <property type="match status" value="1"/>
</dbReference>
<organism evidence="2 3">
    <name type="scientific">Rhizobium tropici</name>
    <dbReference type="NCBI Taxonomy" id="398"/>
    <lineage>
        <taxon>Bacteria</taxon>
        <taxon>Pseudomonadati</taxon>
        <taxon>Pseudomonadota</taxon>
        <taxon>Alphaproteobacteria</taxon>
        <taxon>Hyphomicrobiales</taxon>
        <taxon>Rhizobiaceae</taxon>
        <taxon>Rhizobium/Agrobacterium group</taxon>
        <taxon>Rhizobium</taxon>
    </lineage>
</organism>
<dbReference type="Proteomes" id="UP000526625">
    <property type="component" value="Unassembled WGS sequence"/>
</dbReference>
<gene>
    <name evidence="2" type="ORF">GGD45_004676</name>
</gene>
<dbReference type="RefSeq" id="WP_246714395.1">
    <property type="nucleotide sequence ID" value="NZ_JACHBF010000015.1"/>
</dbReference>
<accession>A0ABR6R4X5</accession>
<name>A0ABR6R4X5_RHITR</name>
<dbReference type="Gene3D" id="3.40.50.2000">
    <property type="entry name" value="Glycogen Phosphorylase B"/>
    <property type="match status" value="1"/>
</dbReference>
<reference evidence="2 3" key="1">
    <citation type="submission" date="2020-08" db="EMBL/GenBank/DDBJ databases">
        <title>Genomic Encyclopedia of Type Strains, Phase IV (KMG-V): Genome sequencing to study the core and pangenomes of soil and plant-associated prokaryotes.</title>
        <authorList>
            <person name="Whitman W."/>
        </authorList>
    </citation>
    <scope>NUCLEOTIDE SEQUENCE [LARGE SCALE GENOMIC DNA]</scope>
    <source>
        <strain evidence="2 3">SEMIA 4059</strain>
    </source>
</reference>
<feature type="domain" description="Glycosyl transferase family 28 C-terminal" evidence="1">
    <location>
        <begin position="232"/>
        <end position="369"/>
    </location>
</feature>